<dbReference type="SUPFAM" id="SSF50978">
    <property type="entry name" value="WD40 repeat-like"/>
    <property type="match status" value="3"/>
</dbReference>
<feature type="repeat" description="WD" evidence="3">
    <location>
        <begin position="819"/>
        <end position="860"/>
    </location>
</feature>
<keyword evidence="4" id="KW-0812">Transmembrane</keyword>
<dbReference type="InterPro" id="IPR019775">
    <property type="entry name" value="WD40_repeat_CS"/>
</dbReference>
<accession>A0ABY6EEI0</accession>
<keyword evidence="4" id="KW-1133">Transmembrane helix</keyword>
<evidence type="ECO:0000256" key="4">
    <source>
        <dbReference type="SAM" id="Phobius"/>
    </source>
</evidence>
<dbReference type="InterPro" id="IPR036322">
    <property type="entry name" value="WD40_repeat_dom_sf"/>
</dbReference>
<dbReference type="InterPro" id="IPR015943">
    <property type="entry name" value="WD40/YVTN_repeat-like_dom_sf"/>
</dbReference>
<evidence type="ECO:0000256" key="2">
    <source>
        <dbReference type="ARBA" id="ARBA00022737"/>
    </source>
</evidence>
<dbReference type="InterPro" id="IPR000157">
    <property type="entry name" value="TIR_dom"/>
</dbReference>
<evidence type="ECO:0000313" key="6">
    <source>
        <dbReference type="EMBL" id="UXY25075.1"/>
    </source>
</evidence>
<dbReference type="Proteomes" id="UP001061298">
    <property type="component" value="Plasmid punmamed2"/>
</dbReference>
<dbReference type="Pfam" id="PF08937">
    <property type="entry name" value="ThsB_TIR"/>
    <property type="match status" value="1"/>
</dbReference>
<keyword evidence="1 3" id="KW-0853">WD repeat</keyword>
<dbReference type="SUPFAM" id="SSF52200">
    <property type="entry name" value="Toll/Interleukin receptor TIR domain"/>
    <property type="match status" value="1"/>
</dbReference>
<feature type="domain" description="TIR" evidence="5">
    <location>
        <begin position="9"/>
        <end position="134"/>
    </location>
</feature>
<feature type="repeat" description="WD" evidence="3">
    <location>
        <begin position="502"/>
        <end position="536"/>
    </location>
</feature>
<dbReference type="InterPro" id="IPR015032">
    <property type="entry name" value="ThsB__TIR-like_domain"/>
</dbReference>
<evidence type="ECO:0000313" key="7">
    <source>
        <dbReference type="Proteomes" id="UP001061298"/>
    </source>
</evidence>
<keyword evidence="2" id="KW-0677">Repeat</keyword>
<evidence type="ECO:0000259" key="5">
    <source>
        <dbReference type="PROSITE" id="PS50104"/>
    </source>
</evidence>
<dbReference type="PROSITE" id="PS50294">
    <property type="entry name" value="WD_REPEATS_REGION"/>
    <property type="match status" value="3"/>
</dbReference>
<name>A0ABY6EEI0_9ACTN</name>
<dbReference type="InterPro" id="IPR035897">
    <property type="entry name" value="Toll_tir_struct_dom_sf"/>
</dbReference>
<dbReference type="PROSITE" id="PS50104">
    <property type="entry name" value="TIR"/>
    <property type="match status" value="1"/>
</dbReference>
<dbReference type="RefSeq" id="WP_263235417.1">
    <property type="nucleotide sequence ID" value="NZ_CP106794.1"/>
</dbReference>
<dbReference type="PROSITE" id="PS00678">
    <property type="entry name" value="WD_REPEATS_1"/>
    <property type="match status" value="1"/>
</dbReference>
<keyword evidence="7" id="KW-1185">Reference proteome</keyword>
<keyword evidence="6" id="KW-0614">Plasmid</keyword>
<reference evidence="6" key="1">
    <citation type="submission" date="2022-10" db="EMBL/GenBank/DDBJ databases">
        <authorList>
            <person name="Mo P."/>
        </authorList>
    </citation>
    <scope>NUCLEOTIDE SEQUENCE</scope>
    <source>
        <strain evidence="6">HUAS 13-4</strain>
        <plasmid evidence="6">punmamed2</plasmid>
    </source>
</reference>
<proteinExistence type="predicted"/>
<protein>
    <submittedName>
        <fullName evidence="6">TIR domain-containing protein</fullName>
    </submittedName>
</protein>
<dbReference type="PANTHER" id="PTHR19848">
    <property type="entry name" value="WD40 REPEAT PROTEIN"/>
    <property type="match status" value="1"/>
</dbReference>
<sequence length="933" mass="99336">MTDSSDAAPHYDAFISYSHSWDNAVATAFQSELQSMARPWYRWRMLRTFRDVTNLTASPGLWPDIERALSQSQWLVVMASPAAAGSFWVRKEIRWWLTHRSPDTILIALTDGTLLWDEDAADFDWNRTNALPREELEGVFRHQPRWVDLSWLHTPEQANRADPRMIECAADFVAPIRGMSKDELIGEHVRQRRRTKRWVRGTLATLTVLLVLAASGGIIALQQRSTAIARQYQATSRQLIADAQNLQDTQPDLARQLLVEAYRLDPHGGVLGALLSSAAIPRVVSVGGLARGVAYSPHRNLIAIAGNSGVTLYDPGRLAVLAHLTGQHGYAQGLSLSDDDRMLAVGDQEGYIRLFDVTSPTRPRLLASAEAHGAIVDNTAFTPDSRHLAVGIDGGQVLIFDIGGPNTLRLAATFTGSPTTGLSDGLAISPDGRLLAAGGDNIVQLWDVSQPDRPTLREQVQGSGQTLAFSPDGHLLAVGGRDDTVRLWDVTQPKDARQDSIMNGQRLGISAVAFSHSGSTLGVGADDGTIQLWQVSDPLHPVPGSQLTGHSSGIAQLAFSRDDRTLASASTDGAALGTDGVSGQPGTVRLWNIDGASRSAAQWELSGGTGTVPAFDRTGATLAAGYPTRLWDTTGGAPTVLSTVPSFGQGGNAVAFSPNADTLAAGASVALWDVRDRAHPRPLVPGGQAVTGASSVVFAPAGSLLAVGADEVQLWDVRNRGKPVQLSKLNDSRSKGNDVAFRPDGKALASVDHAGKIQLWDIATPSRPVQRATIKAAHGNEDVVAFTSDGRTLLAGSSAGALTTWDVHDVAHPRQLASPISHVGSIGGLAYDPQAPLAASAGEDGNLLLWDMSDPSHPAVLASLQVGGAFDPALLAFSPNGEKLAAETATEVQVWDAQAPNILRRLCAQSPHITPDQWKQYLPQMTYDPPCAS</sequence>
<dbReference type="Gene3D" id="3.40.50.10140">
    <property type="entry name" value="Toll/interleukin-1 receptor homology (TIR) domain"/>
    <property type="match status" value="1"/>
</dbReference>
<dbReference type="PROSITE" id="PS50082">
    <property type="entry name" value="WD_REPEATS_2"/>
    <property type="match status" value="4"/>
</dbReference>
<feature type="repeat" description="WD" evidence="3">
    <location>
        <begin position="466"/>
        <end position="498"/>
    </location>
</feature>
<geneLocation type="plasmid" evidence="6 7">
    <name>punmamed2</name>
</geneLocation>
<keyword evidence="4" id="KW-0472">Membrane</keyword>
<dbReference type="PANTHER" id="PTHR19848:SF8">
    <property type="entry name" value="F-BOX AND WD REPEAT DOMAIN CONTAINING 7"/>
    <property type="match status" value="1"/>
</dbReference>
<gene>
    <name evidence="6" type="ORF">N8I84_42430</name>
</gene>
<feature type="repeat" description="WD" evidence="3">
    <location>
        <begin position="547"/>
        <end position="573"/>
    </location>
</feature>
<organism evidence="6 7">
    <name type="scientific">Streptomyces cynarae</name>
    <dbReference type="NCBI Taxonomy" id="2981134"/>
    <lineage>
        <taxon>Bacteria</taxon>
        <taxon>Bacillati</taxon>
        <taxon>Actinomycetota</taxon>
        <taxon>Actinomycetes</taxon>
        <taxon>Kitasatosporales</taxon>
        <taxon>Streptomycetaceae</taxon>
        <taxon>Streptomyces</taxon>
    </lineage>
</organism>
<feature type="transmembrane region" description="Helical" evidence="4">
    <location>
        <begin position="198"/>
        <end position="221"/>
    </location>
</feature>
<dbReference type="InterPro" id="IPR001680">
    <property type="entry name" value="WD40_rpt"/>
</dbReference>
<dbReference type="EMBL" id="CP106794">
    <property type="protein sequence ID" value="UXY25075.1"/>
    <property type="molecule type" value="Genomic_DNA"/>
</dbReference>
<evidence type="ECO:0000256" key="3">
    <source>
        <dbReference type="PROSITE-ProRule" id="PRU00221"/>
    </source>
</evidence>
<dbReference type="Gene3D" id="2.130.10.10">
    <property type="entry name" value="YVTN repeat-like/Quinoprotein amine dehydrogenase"/>
    <property type="match status" value="4"/>
</dbReference>
<dbReference type="CDD" id="cd00200">
    <property type="entry name" value="WD40"/>
    <property type="match status" value="1"/>
</dbReference>
<dbReference type="SMART" id="SM00320">
    <property type="entry name" value="WD40"/>
    <property type="match status" value="12"/>
</dbReference>
<evidence type="ECO:0000256" key="1">
    <source>
        <dbReference type="ARBA" id="ARBA00022574"/>
    </source>
</evidence>
<dbReference type="Pfam" id="PF00400">
    <property type="entry name" value="WD40"/>
    <property type="match status" value="5"/>
</dbReference>
<dbReference type="InterPro" id="IPR020472">
    <property type="entry name" value="WD40_PAC1"/>
</dbReference>
<dbReference type="PRINTS" id="PR00320">
    <property type="entry name" value="GPROTEINBRPT"/>
</dbReference>